<dbReference type="Gene3D" id="3.90.1720.10">
    <property type="entry name" value="endopeptidase domain like (from Nostoc punctiforme)"/>
    <property type="match status" value="1"/>
</dbReference>
<comment type="similarity">
    <text evidence="1">Belongs to the peptidase C40 family.</text>
</comment>
<organism evidence="7 8">
    <name type="scientific">Methylophaga thalassica</name>
    <dbReference type="NCBI Taxonomy" id="40223"/>
    <lineage>
        <taxon>Bacteria</taxon>
        <taxon>Pseudomonadati</taxon>
        <taxon>Pseudomonadota</taxon>
        <taxon>Gammaproteobacteria</taxon>
        <taxon>Thiotrichales</taxon>
        <taxon>Piscirickettsiaceae</taxon>
        <taxon>Methylophaga</taxon>
    </lineage>
</organism>
<evidence type="ECO:0000256" key="3">
    <source>
        <dbReference type="ARBA" id="ARBA00022729"/>
    </source>
</evidence>
<gene>
    <name evidence="7" type="ORF">GCM10007891_18760</name>
</gene>
<name>A0ABQ5TV26_9GAMM</name>
<evidence type="ECO:0000256" key="2">
    <source>
        <dbReference type="ARBA" id="ARBA00022670"/>
    </source>
</evidence>
<reference evidence="7" key="2">
    <citation type="submission" date="2023-01" db="EMBL/GenBank/DDBJ databases">
        <title>Draft genome sequence of Methylophaga thalassica strain NBRC 102424.</title>
        <authorList>
            <person name="Sun Q."/>
            <person name="Mori K."/>
        </authorList>
    </citation>
    <scope>NUCLEOTIDE SEQUENCE</scope>
    <source>
        <strain evidence="7">NBRC 102424</strain>
    </source>
</reference>
<dbReference type="PANTHER" id="PTHR47360:SF1">
    <property type="entry name" value="ENDOPEPTIDASE NLPC-RELATED"/>
    <property type="match status" value="1"/>
</dbReference>
<dbReference type="InterPro" id="IPR038765">
    <property type="entry name" value="Papain-like_cys_pep_sf"/>
</dbReference>
<evidence type="ECO:0000256" key="4">
    <source>
        <dbReference type="ARBA" id="ARBA00022801"/>
    </source>
</evidence>
<dbReference type="InterPro" id="IPR052062">
    <property type="entry name" value="Murein_DD/LD_carboxypeptidase"/>
</dbReference>
<accession>A0ABQ5TV26</accession>
<keyword evidence="2" id="KW-0645">Protease</keyword>
<proteinExistence type="inferred from homology"/>
<dbReference type="PANTHER" id="PTHR47360">
    <property type="entry name" value="MUREIN DD-ENDOPEPTIDASE MEPS/MUREIN LD-CARBOXYPEPTIDASE"/>
    <property type="match status" value="1"/>
</dbReference>
<evidence type="ECO:0000259" key="6">
    <source>
        <dbReference type="PROSITE" id="PS51935"/>
    </source>
</evidence>
<evidence type="ECO:0000313" key="8">
    <source>
        <dbReference type="Proteomes" id="UP001161423"/>
    </source>
</evidence>
<comment type="caution">
    <text evidence="7">The sequence shown here is derived from an EMBL/GenBank/DDBJ whole genome shotgun (WGS) entry which is preliminary data.</text>
</comment>
<keyword evidence="4" id="KW-0378">Hydrolase</keyword>
<keyword evidence="5" id="KW-0788">Thiol protease</keyword>
<dbReference type="Proteomes" id="UP001161423">
    <property type="component" value="Unassembled WGS sequence"/>
</dbReference>
<evidence type="ECO:0000313" key="7">
    <source>
        <dbReference type="EMBL" id="GLQ00023.1"/>
    </source>
</evidence>
<dbReference type="Pfam" id="PF00877">
    <property type="entry name" value="NLPC_P60"/>
    <property type="match status" value="1"/>
</dbReference>
<evidence type="ECO:0000256" key="1">
    <source>
        <dbReference type="ARBA" id="ARBA00007074"/>
    </source>
</evidence>
<dbReference type="EMBL" id="BSND01000005">
    <property type="protein sequence ID" value="GLQ00023.1"/>
    <property type="molecule type" value="Genomic_DNA"/>
</dbReference>
<dbReference type="PROSITE" id="PS51935">
    <property type="entry name" value="NLPC_P60"/>
    <property type="match status" value="1"/>
</dbReference>
<keyword evidence="3" id="KW-0732">Signal</keyword>
<reference evidence="7" key="1">
    <citation type="journal article" date="2014" name="Int. J. Syst. Evol. Microbiol.">
        <title>Complete genome of a new Firmicutes species belonging to the dominant human colonic microbiota ('Ruminococcus bicirculans') reveals two chromosomes and a selective capacity to utilize plant glucans.</title>
        <authorList>
            <consortium name="NISC Comparative Sequencing Program"/>
            <person name="Wegmann U."/>
            <person name="Louis P."/>
            <person name="Goesmann A."/>
            <person name="Henrissat B."/>
            <person name="Duncan S.H."/>
            <person name="Flint H.J."/>
        </authorList>
    </citation>
    <scope>NUCLEOTIDE SEQUENCE</scope>
    <source>
        <strain evidence="7">NBRC 102424</strain>
    </source>
</reference>
<feature type="domain" description="NlpC/P60" evidence="6">
    <location>
        <begin position="74"/>
        <end position="192"/>
    </location>
</feature>
<keyword evidence="8" id="KW-1185">Reference proteome</keyword>
<dbReference type="SUPFAM" id="SSF54001">
    <property type="entry name" value="Cysteine proteinases"/>
    <property type="match status" value="1"/>
</dbReference>
<sequence>MHKGQSYCPFCLFGSKETELCDMHILHLEINRLNRYLWRFIILSLLNLLAACQTSPPDYSYSPPPQAIATPDQQQTLSLLYRQYQQWASTPYRLGGNSHSGIDCSAFVQQTYQTLFGIPMPRTTSQQILQGHPIKRSELKSGDLVFFRKGSHVGIYLEDDKFLHVSTKVGVTISSMHNSYWSRYFWQAVRVKPVITISP</sequence>
<protein>
    <recommendedName>
        <fullName evidence="6">NlpC/P60 domain-containing protein</fullName>
    </recommendedName>
</protein>
<dbReference type="InterPro" id="IPR000064">
    <property type="entry name" value="NLP_P60_dom"/>
</dbReference>
<evidence type="ECO:0000256" key="5">
    <source>
        <dbReference type="ARBA" id="ARBA00022807"/>
    </source>
</evidence>